<protein>
    <submittedName>
        <fullName evidence="2">Putative secreted protein</fullName>
    </submittedName>
</protein>
<dbReference type="EMBL" id="GGFL01010263">
    <property type="protein sequence ID" value="MBW74441.1"/>
    <property type="molecule type" value="Transcribed_RNA"/>
</dbReference>
<evidence type="ECO:0000313" key="2">
    <source>
        <dbReference type="EMBL" id="MBW74441.1"/>
    </source>
</evidence>
<accession>A0A2M4DAB9</accession>
<name>A0A2M4DAB9_ANODA</name>
<reference evidence="2" key="1">
    <citation type="submission" date="2018-01" db="EMBL/GenBank/DDBJ databases">
        <title>An insight into the sialome of Amazonian anophelines.</title>
        <authorList>
            <person name="Ribeiro J.M."/>
            <person name="Scarpassa V."/>
            <person name="Calvo E."/>
        </authorList>
    </citation>
    <scope>NUCLEOTIDE SEQUENCE</scope>
</reference>
<organism evidence="2">
    <name type="scientific">Anopheles darlingi</name>
    <name type="common">Mosquito</name>
    <dbReference type="NCBI Taxonomy" id="43151"/>
    <lineage>
        <taxon>Eukaryota</taxon>
        <taxon>Metazoa</taxon>
        <taxon>Ecdysozoa</taxon>
        <taxon>Arthropoda</taxon>
        <taxon>Hexapoda</taxon>
        <taxon>Insecta</taxon>
        <taxon>Pterygota</taxon>
        <taxon>Neoptera</taxon>
        <taxon>Endopterygota</taxon>
        <taxon>Diptera</taxon>
        <taxon>Nematocera</taxon>
        <taxon>Culicoidea</taxon>
        <taxon>Culicidae</taxon>
        <taxon>Anophelinae</taxon>
        <taxon>Anopheles</taxon>
    </lineage>
</organism>
<sequence length="71" mass="7023">MLSSRSFSLSLSHTLPRSLISCSCGSSGSSSADCYRRIDPSTATDPLPGAAGTGRPGSSGRCAGTPSVAST</sequence>
<proteinExistence type="predicted"/>
<evidence type="ECO:0000256" key="1">
    <source>
        <dbReference type="SAM" id="MobiDB-lite"/>
    </source>
</evidence>
<dbReference type="AlphaFoldDB" id="A0A2M4DAB9"/>
<feature type="region of interest" description="Disordered" evidence="1">
    <location>
        <begin position="23"/>
        <end position="71"/>
    </location>
</feature>